<keyword evidence="3" id="KW-1185">Reference proteome</keyword>
<dbReference type="Pfam" id="PF12937">
    <property type="entry name" value="F-box-like"/>
    <property type="match status" value="1"/>
</dbReference>
<dbReference type="AlphaFoldDB" id="A0A9P3G0P1"/>
<proteinExistence type="predicted"/>
<dbReference type="PROSITE" id="PS50181">
    <property type="entry name" value="FBOX"/>
    <property type="match status" value="1"/>
</dbReference>
<evidence type="ECO:0000259" key="1">
    <source>
        <dbReference type="PROSITE" id="PS50181"/>
    </source>
</evidence>
<evidence type="ECO:0000313" key="3">
    <source>
        <dbReference type="Proteomes" id="UP000703269"/>
    </source>
</evidence>
<sequence>MFAHHVCSWDQLPVEVKFGIVELLDAQDVQAFSRVSKQAYTLAVPALWRVIDLKSIEAVLSYLGSVPPSYHRYIRDLSICTKSASATHARDHAAVSEQCCQLLSQCTQLERLTLNLAAALDKSVIPCFTDLRALRILAINHCGDEQISPLSERLVVSIAASVPDLKELSLDRITRSAVHAPELIGAYPFVPVVQGDEAIPSHPVLGSELSLPSLLRLQTLKKLRIRDTHLGDPKWAVTPICCSLEFLDLGSCYHESQDYNRVCTERIVGNVGHTVDEFSLNTAISTETYSFEKPKETPLKKLRKIHLTPLFPVENVVDTLATLSGSPVEELSIRCHEDDVADMCAALQDFMTLCDERKESDFYKRLAHIKVATVTDIYDGATPLAADAQSFRAPCIDIPADPAVAIPRLQEYCEGLSCSESCGTESTCSAA</sequence>
<dbReference type="InterPro" id="IPR036047">
    <property type="entry name" value="F-box-like_dom_sf"/>
</dbReference>
<dbReference type="Gene3D" id="1.20.1280.50">
    <property type="match status" value="1"/>
</dbReference>
<accession>A0A9P3G0P1</accession>
<dbReference type="EMBL" id="BPQB01000003">
    <property type="protein sequence ID" value="GJE85769.1"/>
    <property type="molecule type" value="Genomic_DNA"/>
</dbReference>
<dbReference type="SUPFAM" id="SSF52047">
    <property type="entry name" value="RNI-like"/>
    <property type="match status" value="1"/>
</dbReference>
<protein>
    <recommendedName>
        <fullName evidence="1">F-box domain-containing protein</fullName>
    </recommendedName>
</protein>
<name>A0A9P3G0P1_9APHY</name>
<reference evidence="2 3" key="1">
    <citation type="submission" date="2021-08" db="EMBL/GenBank/DDBJ databases">
        <title>Draft Genome Sequence of Phanerochaete sordida strain YK-624.</title>
        <authorList>
            <person name="Mori T."/>
            <person name="Dohra H."/>
            <person name="Suzuki T."/>
            <person name="Kawagishi H."/>
            <person name="Hirai H."/>
        </authorList>
    </citation>
    <scope>NUCLEOTIDE SEQUENCE [LARGE SCALE GENOMIC DNA]</scope>
    <source>
        <strain evidence="2 3">YK-624</strain>
    </source>
</reference>
<organism evidence="2 3">
    <name type="scientific">Phanerochaete sordida</name>
    <dbReference type="NCBI Taxonomy" id="48140"/>
    <lineage>
        <taxon>Eukaryota</taxon>
        <taxon>Fungi</taxon>
        <taxon>Dikarya</taxon>
        <taxon>Basidiomycota</taxon>
        <taxon>Agaricomycotina</taxon>
        <taxon>Agaricomycetes</taxon>
        <taxon>Polyporales</taxon>
        <taxon>Phanerochaetaceae</taxon>
        <taxon>Phanerochaete</taxon>
    </lineage>
</organism>
<feature type="domain" description="F-box" evidence="1">
    <location>
        <begin position="6"/>
        <end position="51"/>
    </location>
</feature>
<dbReference type="OrthoDB" id="3235026at2759"/>
<dbReference type="SUPFAM" id="SSF81383">
    <property type="entry name" value="F-box domain"/>
    <property type="match status" value="1"/>
</dbReference>
<gene>
    <name evidence="2" type="ORF">PsYK624_018480</name>
</gene>
<comment type="caution">
    <text evidence="2">The sequence shown here is derived from an EMBL/GenBank/DDBJ whole genome shotgun (WGS) entry which is preliminary data.</text>
</comment>
<dbReference type="InterPro" id="IPR001810">
    <property type="entry name" value="F-box_dom"/>
</dbReference>
<evidence type="ECO:0000313" key="2">
    <source>
        <dbReference type="EMBL" id="GJE85769.1"/>
    </source>
</evidence>
<dbReference type="InterPro" id="IPR032675">
    <property type="entry name" value="LRR_dom_sf"/>
</dbReference>
<dbReference type="Gene3D" id="3.80.10.10">
    <property type="entry name" value="Ribonuclease Inhibitor"/>
    <property type="match status" value="1"/>
</dbReference>
<dbReference type="Proteomes" id="UP000703269">
    <property type="component" value="Unassembled WGS sequence"/>
</dbReference>